<dbReference type="OrthoDB" id="9806864at2"/>
<dbReference type="GO" id="GO:0003700">
    <property type="term" value="F:DNA-binding transcription factor activity"/>
    <property type="evidence" value="ECO:0007669"/>
    <property type="project" value="InterPro"/>
</dbReference>
<sequence>MKHDISKPEPDTARGLDTQLCFATYAAGLAFNRVYRHQLEPLGLTFPQYITMVSLWTKDGVTTGTLGEEVALETNTLTPMLKRMEAMGLLERRRDTADERRVLVYLTKAGRSLQPKADEIMRCVAEAAGFPMEELMRLTTQMQRLRQNLMDYADRNAPCGP</sequence>
<dbReference type="SMART" id="SM00347">
    <property type="entry name" value="HTH_MARR"/>
    <property type="match status" value="1"/>
</dbReference>
<dbReference type="EMBL" id="FXTK01000010">
    <property type="protein sequence ID" value="SMO76232.1"/>
    <property type="molecule type" value="Genomic_DNA"/>
</dbReference>
<name>A0A521DX87_9RHOB</name>
<evidence type="ECO:0000256" key="5">
    <source>
        <dbReference type="ARBA" id="ARBA00023163"/>
    </source>
</evidence>
<dbReference type="PANTHER" id="PTHR42756:SF1">
    <property type="entry name" value="TRANSCRIPTIONAL REPRESSOR OF EMRAB OPERON"/>
    <property type="match status" value="1"/>
</dbReference>
<keyword evidence="3" id="KW-0805">Transcription regulation</keyword>
<keyword evidence="5" id="KW-0804">Transcription</keyword>
<evidence type="ECO:0000256" key="8">
    <source>
        <dbReference type="ARBA" id="ARBA00047207"/>
    </source>
</evidence>
<evidence type="ECO:0000259" key="9">
    <source>
        <dbReference type="PROSITE" id="PS50995"/>
    </source>
</evidence>
<organism evidence="10 11">
    <name type="scientific">Paracoccus laeviglucosivorans</name>
    <dbReference type="NCBI Taxonomy" id="1197861"/>
    <lineage>
        <taxon>Bacteria</taxon>
        <taxon>Pseudomonadati</taxon>
        <taxon>Pseudomonadota</taxon>
        <taxon>Alphaproteobacteria</taxon>
        <taxon>Rhodobacterales</taxon>
        <taxon>Paracoccaceae</taxon>
        <taxon>Paracoccus</taxon>
    </lineage>
</organism>
<dbReference type="AlphaFoldDB" id="A0A521DX87"/>
<gene>
    <name evidence="10" type="ORF">SAMN06265221_11068</name>
</gene>
<dbReference type="GO" id="GO:0005737">
    <property type="term" value="C:cytoplasm"/>
    <property type="evidence" value="ECO:0007669"/>
    <property type="project" value="UniProtKB-SubCell"/>
</dbReference>
<evidence type="ECO:0000256" key="7">
    <source>
        <dbReference type="ARBA" id="ARBA00047188"/>
    </source>
</evidence>
<accession>A0A521DX87</accession>
<proteinExistence type="inferred from homology"/>
<evidence type="ECO:0000256" key="4">
    <source>
        <dbReference type="ARBA" id="ARBA00023125"/>
    </source>
</evidence>
<dbReference type="PROSITE" id="PS50995">
    <property type="entry name" value="HTH_MARR_2"/>
    <property type="match status" value="1"/>
</dbReference>
<dbReference type="Pfam" id="PF22381">
    <property type="entry name" value="Staph_reg_Sar_Rot"/>
    <property type="match status" value="1"/>
</dbReference>
<evidence type="ECO:0000313" key="11">
    <source>
        <dbReference type="Proteomes" id="UP000319014"/>
    </source>
</evidence>
<dbReference type="InterPro" id="IPR036388">
    <property type="entry name" value="WH-like_DNA-bd_sf"/>
</dbReference>
<dbReference type="InterPro" id="IPR036390">
    <property type="entry name" value="WH_DNA-bd_sf"/>
</dbReference>
<comment type="similarity">
    <text evidence="6">Belongs to the SarZ family.</text>
</comment>
<evidence type="ECO:0000256" key="2">
    <source>
        <dbReference type="ARBA" id="ARBA00022490"/>
    </source>
</evidence>
<protein>
    <recommendedName>
        <fullName evidence="7">HTH-type transcriptional regulator SarZ</fullName>
    </recommendedName>
    <alternativeName>
        <fullName evidence="8">Staphylococcal accessory regulator Z</fullName>
    </alternativeName>
</protein>
<dbReference type="SUPFAM" id="SSF46785">
    <property type="entry name" value="Winged helix' DNA-binding domain"/>
    <property type="match status" value="1"/>
</dbReference>
<evidence type="ECO:0000256" key="3">
    <source>
        <dbReference type="ARBA" id="ARBA00023015"/>
    </source>
</evidence>
<comment type="subcellular location">
    <subcellularLocation>
        <location evidence="1">Cytoplasm</location>
    </subcellularLocation>
</comment>
<evidence type="ECO:0000256" key="1">
    <source>
        <dbReference type="ARBA" id="ARBA00004496"/>
    </source>
</evidence>
<feature type="domain" description="HTH marR-type" evidence="9">
    <location>
        <begin position="17"/>
        <end position="147"/>
    </location>
</feature>
<dbReference type="InterPro" id="IPR000835">
    <property type="entry name" value="HTH_MarR-typ"/>
</dbReference>
<dbReference type="PANTHER" id="PTHR42756">
    <property type="entry name" value="TRANSCRIPTIONAL REGULATOR, MARR"/>
    <property type="match status" value="1"/>
</dbReference>
<dbReference type="FunFam" id="1.10.10.10:FF:000163">
    <property type="entry name" value="MarR family transcriptional regulator"/>
    <property type="match status" value="1"/>
</dbReference>
<evidence type="ECO:0000313" key="10">
    <source>
        <dbReference type="EMBL" id="SMO76232.1"/>
    </source>
</evidence>
<keyword evidence="11" id="KW-1185">Reference proteome</keyword>
<dbReference type="Proteomes" id="UP000319014">
    <property type="component" value="Unassembled WGS sequence"/>
</dbReference>
<evidence type="ECO:0000256" key="6">
    <source>
        <dbReference type="ARBA" id="ARBA00046337"/>
    </source>
</evidence>
<reference evidence="10 11" key="1">
    <citation type="submission" date="2017-05" db="EMBL/GenBank/DDBJ databases">
        <authorList>
            <person name="Varghese N."/>
            <person name="Submissions S."/>
        </authorList>
    </citation>
    <scope>NUCLEOTIDE SEQUENCE [LARGE SCALE GENOMIC DNA]</scope>
    <source>
        <strain evidence="10 11">DSM 100094</strain>
    </source>
</reference>
<keyword evidence="2" id="KW-0963">Cytoplasm</keyword>
<keyword evidence="4" id="KW-0238">DNA-binding</keyword>
<dbReference type="GO" id="GO:0003677">
    <property type="term" value="F:DNA binding"/>
    <property type="evidence" value="ECO:0007669"/>
    <property type="project" value="UniProtKB-KW"/>
</dbReference>
<dbReference type="InterPro" id="IPR055166">
    <property type="entry name" value="Transc_reg_Sar_Rot_HTH"/>
</dbReference>
<dbReference type="Gene3D" id="1.10.10.10">
    <property type="entry name" value="Winged helix-like DNA-binding domain superfamily/Winged helix DNA-binding domain"/>
    <property type="match status" value="1"/>
</dbReference>
<dbReference type="RefSeq" id="WP_142663465.1">
    <property type="nucleotide sequence ID" value="NZ_FXTK01000010.1"/>
</dbReference>